<reference evidence="1 2" key="1">
    <citation type="submission" date="2022-05" db="EMBL/GenBank/DDBJ databases">
        <authorList>
            <person name="Park J.-S."/>
        </authorList>
    </citation>
    <scope>NUCLEOTIDE SEQUENCE [LARGE SCALE GENOMIC DNA]</scope>
    <source>
        <strain evidence="1 2">2012CJ34-2</strain>
    </source>
</reference>
<dbReference type="EMBL" id="JAMFLX010000012">
    <property type="protein sequence ID" value="MCL6270316.1"/>
    <property type="molecule type" value="Genomic_DNA"/>
</dbReference>
<protein>
    <submittedName>
        <fullName evidence="1">Uncharacterized protein</fullName>
    </submittedName>
</protein>
<sequence length="116" mass="12839">MLSLPVYGKQTDSTFGGQAGKDHINNTNQLRRLNILPPEGFEKRLLPQWQPKALWHAQKEGLNILSLGSVFLGSWAANKYLSRYTNIPLPMIMMGAGVSLAASMSGVSRLQEQCRP</sequence>
<evidence type="ECO:0000313" key="1">
    <source>
        <dbReference type="EMBL" id="MCL6270316.1"/>
    </source>
</evidence>
<comment type="caution">
    <text evidence="1">The sequence shown here is derived from an EMBL/GenBank/DDBJ whole genome shotgun (WGS) entry which is preliminary data.</text>
</comment>
<accession>A0ABT0PGF1</accession>
<organism evidence="1 2">
    <name type="scientific">Parendozoicomonas callyspongiae</name>
    <dbReference type="NCBI Taxonomy" id="2942213"/>
    <lineage>
        <taxon>Bacteria</taxon>
        <taxon>Pseudomonadati</taxon>
        <taxon>Pseudomonadota</taxon>
        <taxon>Gammaproteobacteria</taxon>
        <taxon>Oceanospirillales</taxon>
        <taxon>Endozoicomonadaceae</taxon>
        <taxon>Parendozoicomonas</taxon>
    </lineage>
</organism>
<dbReference type="RefSeq" id="WP_249699507.1">
    <property type="nucleotide sequence ID" value="NZ_JAMFLX010000012.1"/>
</dbReference>
<evidence type="ECO:0000313" key="2">
    <source>
        <dbReference type="Proteomes" id="UP001203338"/>
    </source>
</evidence>
<keyword evidence="2" id="KW-1185">Reference proteome</keyword>
<gene>
    <name evidence="1" type="ORF">M3P05_10330</name>
</gene>
<proteinExistence type="predicted"/>
<name>A0ABT0PGF1_9GAMM</name>
<dbReference type="Proteomes" id="UP001203338">
    <property type="component" value="Unassembled WGS sequence"/>
</dbReference>